<evidence type="ECO:0000313" key="3">
    <source>
        <dbReference type="EMBL" id="MBY6218894.1"/>
    </source>
</evidence>
<name>A0A9Q3S289_9SPHN</name>
<feature type="signal peptide" evidence="1">
    <location>
        <begin position="1"/>
        <end position="22"/>
    </location>
</feature>
<evidence type="ECO:0000313" key="4">
    <source>
        <dbReference type="Proteomes" id="UP000824927"/>
    </source>
</evidence>
<keyword evidence="1" id="KW-0732">Signal</keyword>
<dbReference type="Pfam" id="PF10077">
    <property type="entry name" value="DUF2314"/>
    <property type="match status" value="1"/>
</dbReference>
<dbReference type="InterPro" id="IPR018756">
    <property type="entry name" value="DUF2314"/>
</dbReference>
<dbReference type="AlphaFoldDB" id="A0A9Q3S289"/>
<protein>
    <submittedName>
        <fullName evidence="3">DUF2314 domain-containing protein</fullName>
    </submittedName>
</protein>
<reference evidence="3" key="1">
    <citation type="submission" date="2021-06" db="EMBL/GenBank/DDBJ databases">
        <title>50 bacteria genomes isolated from Dapeng, Shenzhen, China.</title>
        <authorList>
            <person name="Zheng W."/>
            <person name="Yu S."/>
            <person name="Huang Y."/>
        </authorList>
    </citation>
    <scope>NUCLEOTIDE SEQUENCE</scope>
    <source>
        <strain evidence="3">DP4N28-2</strain>
    </source>
</reference>
<gene>
    <name evidence="3" type="ORF">KUV31_11145</name>
</gene>
<sequence>MMRPRLAAAALAIALSPVSLSAQEQRPEGDPVIAVETTDARMNEATAEARATSAKWLAVVENPPVGATNITFKFPLEGYEHIWVLDVARDGDYVTGRLANNPHAEGWSYGDPVRVALSDISDWGYVDAVGKAHGYYTVRVMLDYMSEEQAAEVRRQYGFDD</sequence>
<evidence type="ECO:0000256" key="1">
    <source>
        <dbReference type="SAM" id="SignalP"/>
    </source>
</evidence>
<proteinExistence type="predicted"/>
<organism evidence="3 4">
    <name type="scientific">Qipengyuania aquimaris</name>
    <dbReference type="NCBI Taxonomy" id="255984"/>
    <lineage>
        <taxon>Bacteria</taxon>
        <taxon>Pseudomonadati</taxon>
        <taxon>Pseudomonadota</taxon>
        <taxon>Alphaproteobacteria</taxon>
        <taxon>Sphingomonadales</taxon>
        <taxon>Erythrobacteraceae</taxon>
        <taxon>Qipengyuania</taxon>
    </lineage>
</organism>
<dbReference type="RefSeq" id="WP_222405567.1">
    <property type="nucleotide sequence ID" value="NZ_JAHVKP010000001.1"/>
</dbReference>
<accession>A0A9Q3S289</accession>
<comment type="caution">
    <text evidence="3">The sequence shown here is derived from an EMBL/GenBank/DDBJ whole genome shotgun (WGS) entry which is preliminary data.</text>
</comment>
<dbReference type="EMBL" id="JAHVKP010000001">
    <property type="protein sequence ID" value="MBY6218894.1"/>
    <property type="molecule type" value="Genomic_DNA"/>
</dbReference>
<evidence type="ECO:0000259" key="2">
    <source>
        <dbReference type="Pfam" id="PF10077"/>
    </source>
</evidence>
<dbReference type="Proteomes" id="UP000824927">
    <property type="component" value="Unassembled WGS sequence"/>
</dbReference>
<feature type="domain" description="DUF2314" evidence="2">
    <location>
        <begin position="39"/>
        <end position="160"/>
    </location>
</feature>
<feature type="chain" id="PRO_5040215198" evidence="1">
    <location>
        <begin position="23"/>
        <end position="161"/>
    </location>
</feature>